<keyword evidence="7" id="KW-1185">Reference proteome</keyword>
<dbReference type="RefSeq" id="WP_337097803.1">
    <property type="nucleotide sequence ID" value="NZ_JAPYKO010000105.1"/>
</dbReference>
<proteinExistence type="predicted"/>
<name>A0ABU8KPU5_9HYPH</name>
<evidence type="ECO:0000256" key="2">
    <source>
        <dbReference type="ARBA" id="ARBA00012074"/>
    </source>
</evidence>
<dbReference type="PANTHER" id="PTHR30201">
    <property type="entry name" value="TRIPHOSPHORIBOSYL-DEPHOSPHO-COA SYNTHASE"/>
    <property type="match status" value="1"/>
</dbReference>
<gene>
    <name evidence="6" type="ORF">O7A05_34090</name>
</gene>
<dbReference type="GO" id="GO:0046917">
    <property type="term" value="F:triphosphoribosyl-dephospho-CoA synthase activity"/>
    <property type="evidence" value="ECO:0007669"/>
    <property type="project" value="UniProtKB-EC"/>
</dbReference>
<evidence type="ECO:0000313" key="7">
    <source>
        <dbReference type="Proteomes" id="UP001366503"/>
    </source>
</evidence>
<keyword evidence="4" id="KW-0547">Nucleotide-binding</keyword>
<organism evidence="6 7">
    <name type="scientific">Mesorhizobium argentiipisi</name>
    <dbReference type="NCBI Taxonomy" id="3015175"/>
    <lineage>
        <taxon>Bacteria</taxon>
        <taxon>Pseudomonadati</taxon>
        <taxon>Pseudomonadota</taxon>
        <taxon>Alphaproteobacteria</taxon>
        <taxon>Hyphomicrobiales</taxon>
        <taxon>Phyllobacteriaceae</taxon>
        <taxon>Mesorhizobium</taxon>
    </lineage>
</organism>
<dbReference type="Pfam" id="PF01874">
    <property type="entry name" value="CitG"/>
    <property type="match status" value="1"/>
</dbReference>
<evidence type="ECO:0000256" key="5">
    <source>
        <dbReference type="ARBA" id="ARBA00022840"/>
    </source>
</evidence>
<dbReference type="EMBL" id="JAPYKO010000105">
    <property type="protein sequence ID" value="MEI9407125.1"/>
    <property type="molecule type" value="Genomic_DNA"/>
</dbReference>
<comment type="caution">
    <text evidence="6">The sequence shown here is derived from an EMBL/GenBank/DDBJ whole genome shotgun (WGS) entry which is preliminary data.</text>
</comment>
<comment type="catalytic activity">
    <reaction evidence="1">
        <text>3'-dephospho-CoA + ATP = 2'-(5''-triphospho-alpha-D-ribosyl)-3'-dephospho-CoA + adenine</text>
        <dbReference type="Rhea" id="RHEA:15117"/>
        <dbReference type="ChEBI" id="CHEBI:16708"/>
        <dbReference type="ChEBI" id="CHEBI:30616"/>
        <dbReference type="ChEBI" id="CHEBI:57328"/>
        <dbReference type="ChEBI" id="CHEBI:61378"/>
        <dbReference type="EC" id="2.4.2.52"/>
    </reaction>
</comment>
<evidence type="ECO:0000313" key="6">
    <source>
        <dbReference type="EMBL" id="MEI9407125.1"/>
    </source>
</evidence>
<protein>
    <recommendedName>
        <fullName evidence="2">triphosphoribosyl-dephospho-CoA synthase</fullName>
        <ecNumber evidence="2">2.4.2.52</ecNumber>
    </recommendedName>
</protein>
<evidence type="ECO:0000256" key="3">
    <source>
        <dbReference type="ARBA" id="ARBA00022679"/>
    </source>
</evidence>
<keyword evidence="5" id="KW-0067">ATP-binding</keyword>
<accession>A0ABU8KPU5</accession>
<dbReference type="PANTHER" id="PTHR30201:SF2">
    <property type="entry name" value="2-(5''-TRIPHOSPHORIBOSYL)-3'-DEPHOSPHOCOENZYME-A SYNTHASE"/>
    <property type="match status" value="1"/>
</dbReference>
<sequence>MLSPDGAPARMPDLAPLCERIAQAAHRALIDELETYPKPGLVSPVDAGSHRDMDAGTLRRSAGAIRPFFVLLAAAGARNAPLAEL</sequence>
<evidence type="ECO:0000256" key="1">
    <source>
        <dbReference type="ARBA" id="ARBA00001210"/>
    </source>
</evidence>
<keyword evidence="6" id="KW-0328">Glycosyltransferase</keyword>
<reference evidence="6 7" key="1">
    <citation type="submission" date="2022-12" db="EMBL/GenBank/DDBJ databases">
        <authorList>
            <person name="Muema E."/>
        </authorList>
    </citation>
    <scope>NUCLEOTIDE SEQUENCE [LARGE SCALE GENOMIC DNA]</scope>
    <source>
        <strain evidence="7">1330</strain>
    </source>
</reference>
<feature type="non-terminal residue" evidence="6">
    <location>
        <position position="85"/>
    </location>
</feature>
<dbReference type="Proteomes" id="UP001366503">
    <property type="component" value="Unassembled WGS sequence"/>
</dbReference>
<dbReference type="GO" id="GO:0016757">
    <property type="term" value="F:glycosyltransferase activity"/>
    <property type="evidence" value="ECO:0007669"/>
    <property type="project" value="UniProtKB-KW"/>
</dbReference>
<keyword evidence="3 6" id="KW-0808">Transferase</keyword>
<dbReference type="InterPro" id="IPR002736">
    <property type="entry name" value="CitG"/>
</dbReference>
<dbReference type="EC" id="2.4.2.52" evidence="2"/>
<evidence type="ECO:0000256" key="4">
    <source>
        <dbReference type="ARBA" id="ARBA00022741"/>
    </source>
</evidence>